<keyword evidence="3" id="KW-1185">Reference proteome</keyword>
<dbReference type="Proteomes" id="UP001415857">
    <property type="component" value="Unassembled WGS sequence"/>
</dbReference>
<proteinExistence type="predicted"/>
<dbReference type="EMBL" id="JBBPBK010000012">
    <property type="protein sequence ID" value="KAK9273179.1"/>
    <property type="molecule type" value="Genomic_DNA"/>
</dbReference>
<feature type="compositionally biased region" description="Basic and acidic residues" evidence="1">
    <location>
        <begin position="8"/>
        <end position="18"/>
    </location>
</feature>
<protein>
    <submittedName>
        <fullName evidence="2">Uncharacterized protein</fullName>
    </submittedName>
</protein>
<evidence type="ECO:0000313" key="3">
    <source>
        <dbReference type="Proteomes" id="UP001415857"/>
    </source>
</evidence>
<organism evidence="2 3">
    <name type="scientific">Liquidambar formosana</name>
    <name type="common">Formosan gum</name>
    <dbReference type="NCBI Taxonomy" id="63359"/>
    <lineage>
        <taxon>Eukaryota</taxon>
        <taxon>Viridiplantae</taxon>
        <taxon>Streptophyta</taxon>
        <taxon>Embryophyta</taxon>
        <taxon>Tracheophyta</taxon>
        <taxon>Spermatophyta</taxon>
        <taxon>Magnoliopsida</taxon>
        <taxon>eudicotyledons</taxon>
        <taxon>Gunneridae</taxon>
        <taxon>Pentapetalae</taxon>
        <taxon>Saxifragales</taxon>
        <taxon>Altingiaceae</taxon>
        <taxon>Liquidambar</taxon>
    </lineage>
</organism>
<name>A0AAP0R8V4_LIQFO</name>
<feature type="region of interest" description="Disordered" evidence="1">
    <location>
        <begin position="39"/>
        <end position="65"/>
    </location>
</feature>
<reference evidence="2 3" key="1">
    <citation type="journal article" date="2024" name="Plant J.">
        <title>Genome sequences and population genomics reveal climatic adaptation and genomic divergence between two closely related sweetgum species.</title>
        <authorList>
            <person name="Xu W.Q."/>
            <person name="Ren C.Q."/>
            <person name="Zhang X.Y."/>
            <person name="Comes H.P."/>
            <person name="Liu X.H."/>
            <person name="Li Y.G."/>
            <person name="Kettle C.J."/>
            <person name="Jalonen R."/>
            <person name="Gaisberger H."/>
            <person name="Ma Y.Z."/>
            <person name="Qiu Y.X."/>
        </authorList>
    </citation>
    <scope>NUCLEOTIDE SEQUENCE [LARGE SCALE GENOMIC DNA]</scope>
    <source>
        <strain evidence="2">Hangzhou</strain>
    </source>
</reference>
<feature type="region of interest" description="Disordered" evidence="1">
    <location>
        <begin position="1"/>
        <end position="20"/>
    </location>
</feature>
<dbReference type="AlphaFoldDB" id="A0AAP0R8V4"/>
<accession>A0AAP0R8V4</accession>
<sequence length="173" mass="18569">MVNIGKTLDSKQTVEPKNMKKGANAGLLKVYPDLGGRNILRSQGADGSGITSTKDATSTRTPSAERLREPLPCLGRKELISLVQDTMQSPNHDSVNIPSSQRKRVAAPPGKVDSRIVYPSPMPLHSTGIAVGGAGLLEKQRGWETQEGRSMCWNKGIPGSRGLVQISIPRFKG</sequence>
<evidence type="ECO:0000313" key="2">
    <source>
        <dbReference type="EMBL" id="KAK9273179.1"/>
    </source>
</evidence>
<gene>
    <name evidence="2" type="ORF">L1049_017986</name>
</gene>
<feature type="compositionally biased region" description="Polar residues" evidence="1">
    <location>
        <begin position="49"/>
        <end position="62"/>
    </location>
</feature>
<evidence type="ECO:0000256" key="1">
    <source>
        <dbReference type="SAM" id="MobiDB-lite"/>
    </source>
</evidence>
<comment type="caution">
    <text evidence="2">The sequence shown here is derived from an EMBL/GenBank/DDBJ whole genome shotgun (WGS) entry which is preliminary data.</text>
</comment>